<dbReference type="GO" id="GO:0015036">
    <property type="term" value="F:disulfide oxidoreductase activity"/>
    <property type="evidence" value="ECO:0007669"/>
    <property type="project" value="UniProtKB-ARBA"/>
</dbReference>
<reference evidence="4 5" key="1">
    <citation type="submission" date="2017-05" db="EMBL/GenBank/DDBJ databases">
        <title>Thiocyanate degradation by Thiohalobacter thiocyanaticus FOKN1.</title>
        <authorList>
            <person name="Oshiki M."/>
            <person name="Fukushima T."/>
            <person name="Kawano S."/>
            <person name="Nakagawa J."/>
        </authorList>
    </citation>
    <scope>NUCLEOTIDE SEQUENCE [LARGE SCALE GENOMIC DNA]</scope>
    <source>
        <strain evidence="4 5">FOKN1</strain>
    </source>
</reference>
<dbReference type="Proteomes" id="UP000218765">
    <property type="component" value="Chromosome"/>
</dbReference>
<evidence type="ECO:0000256" key="1">
    <source>
        <dbReference type="ARBA" id="ARBA00023284"/>
    </source>
</evidence>
<dbReference type="InterPro" id="IPR036249">
    <property type="entry name" value="Thioredoxin-like_sf"/>
</dbReference>
<evidence type="ECO:0000259" key="3">
    <source>
        <dbReference type="PROSITE" id="PS51352"/>
    </source>
</evidence>
<keyword evidence="1" id="KW-0676">Redox-active center</keyword>
<dbReference type="PROSITE" id="PS00194">
    <property type="entry name" value="THIOREDOXIN_1"/>
    <property type="match status" value="1"/>
</dbReference>
<dbReference type="InterPro" id="IPR011990">
    <property type="entry name" value="TPR-like_helical_dom_sf"/>
</dbReference>
<keyword evidence="5" id="KW-1185">Reference proteome</keyword>
<dbReference type="EMBL" id="AP018052">
    <property type="protein sequence ID" value="BAZ93965.1"/>
    <property type="molecule type" value="Genomic_DNA"/>
</dbReference>
<protein>
    <recommendedName>
        <fullName evidence="3">Thioredoxin domain-containing protein</fullName>
    </recommendedName>
</protein>
<dbReference type="Gene3D" id="1.25.40.10">
    <property type="entry name" value="Tetratricopeptide repeat domain"/>
    <property type="match status" value="1"/>
</dbReference>
<name>A0A1Z4VR57_9GAMM</name>
<dbReference type="SUPFAM" id="SSF52833">
    <property type="entry name" value="Thioredoxin-like"/>
    <property type="match status" value="1"/>
</dbReference>
<sequence length="228" mass="25482">MALVFLLLIANSAIAQPPSWSDWRHGYLGHSRAHAAAERSSAPLVVYFHADWCGWCRKLNTRYLREGEVRSTLSGMQKVELEPEKGASENKLFRQYGGSGFPSFHVLVPASGERPVKLSPFKRSGEWSPARFAQAIREAASGQYNRWAHRLERNGDRDGALKVLEAALEYDSGNAYAFYLQGLIHHKTGHEQRDVASLRRAKAAYERALALDPGHRGSREGLAALRDL</sequence>
<evidence type="ECO:0000256" key="2">
    <source>
        <dbReference type="SAM" id="SignalP"/>
    </source>
</evidence>
<gene>
    <name evidence="4" type="ORF">FOKN1_1570</name>
</gene>
<dbReference type="GO" id="GO:0006950">
    <property type="term" value="P:response to stress"/>
    <property type="evidence" value="ECO:0007669"/>
    <property type="project" value="UniProtKB-ARBA"/>
</dbReference>
<dbReference type="AlphaFoldDB" id="A0A1Z4VR57"/>
<dbReference type="Gene3D" id="3.40.30.10">
    <property type="entry name" value="Glutaredoxin"/>
    <property type="match status" value="1"/>
</dbReference>
<proteinExistence type="predicted"/>
<organism evidence="4 5">
    <name type="scientific">Thiohalobacter thiocyanaticus</name>
    <dbReference type="NCBI Taxonomy" id="585455"/>
    <lineage>
        <taxon>Bacteria</taxon>
        <taxon>Pseudomonadati</taxon>
        <taxon>Pseudomonadota</taxon>
        <taxon>Gammaproteobacteria</taxon>
        <taxon>Thiohalobacterales</taxon>
        <taxon>Thiohalobacteraceae</taxon>
        <taxon>Thiohalobacter</taxon>
    </lineage>
</organism>
<accession>A0A1Z4VR57</accession>
<dbReference type="Pfam" id="PF13899">
    <property type="entry name" value="Thioredoxin_7"/>
    <property type="match status" value="1"/>
</dbReference>
<dbReference type="SUPFAM" id="SSF48452">
    <property type="entry name" value="TPR-like"/>
    <property type="match status" value="1"/>
</dbReference>
<keyword evidence="2" id="KW-0732">Signal</keyword>
<dbReference type="InterPro" id="IPR013766">
    <property type="entry name" value="Thioredoxin_domain"/>
</dbReference>
<dbReference type="InterPro" id="IPR017937">
    <property type="entry name" value="Thioredoxin_CS"/>
</dbReference>
<feature type="chain" id="PRO_5012306350" description="Thioredoxin domain-containing protein" evidence="2">
    <location>
        <begin position="16"/>
        <end position="228"/>
    </location>
</feature>
<evidence type="ECO:0000313" key="5">
    <source>
        <dbReference type="Proteomes" id="UP000218765"/>
    </source>
</evidence>
<feature type="domain" description="Thioredoxin" evidence="3">
    <location>
        <begin position="1"/>
        <end position="141"/>
    </location>
</feature>
<dbReference type="PROSITE" id="PS51352">
    <property type="entry name" value="THIOREDOXIN_2"/>
    <property type="match status" value="1"/>
</dbReference>
<dbReference type="KEGG" id="ttc:FOKN1_1570"/>
<feature type="signal peptide" evidence="2">
    <location>
        <begin position="1"/>
        <end position="15"/>
    </location>
</feature>
<evidence type="ECO:0000313" key="4">
    <source>
        <dbReference type="EMBL" id="BAZ93965.1"/>
    </source>
</evidence>